<dbReference type="CDD" id="cd02966">
    <property type="entry name" value="TlpA_like_family"/>
    <property type="match status" value="1"/>
</dbReference>
<feature type="domain" description="Thioredoxin" evidence="11">
    <location>
        <begin position="171"/>
        <end position="312"/>
    </location>
</feature>
<organism evidence="12 13">
    <name type="scientific">Streptomyces peucetius</name>
    <dbReference type="NCBI Taxonomy" id="1950"/>
    <lineage>
        <taxon>Bacteria</taxon>
        <taxon>Bacillati</taxon>
        <taxon>Actinomycetota</taxon>
        <taxon>Actinomycetes</taxon>
        <taxon>Kitasatosporales</taxon>
        <taxon>Streptomycetaceae</taxon>
        <taxon>Streptomyces</taxon>
    </lineage>
</organism>
<dbReference type="PANTHER" id="PTHR42852">
    <property type="entry name" value="THIOL:DISULFIDE INTERCHANGE PROTEIN DSBE"/>
    <property type="match status" value="1"/>
</dbReference>
<dbReference type="Gene3D" id="3.40.30.10">
    <property type="entry name" value="Glutaredoxin"/>
    <property type="match status" value="1"/>
</dbReference>
<feature type="transmembrane region" description="Helical" evidence="10">
    <location>
        <begin position="43"/>
        <end position="61"/>
    </location>
</feature>
<evidence type="ECO:0000259" key="11">
    <source>
        <dbReference type="PROSITE" id="PS51352"/>
    </source>
</evidence>
<protein>
    <submittedName>
        <fullName evidence="12">Redoxin domain-containing protein</fullName>
    </submittedName>
</protein>
<evidence type="ECO:0000256" key="1">
    <source>
        <dbReference type="ARBA" id="ARBA00004141"/>
    </source>
</evidence>
<dbReference type="PROSITE" id="PS51352">
    <property type="entry name" value="THIOREDOXIN_2"/>
    <property type="match status" value="1"/>
</dbReference>
<evidence type="ECO:0000256" key="4">
    <source>
        <dbReference type="ARBA" id="ARBA00022748"/>
    </source>
</evidence>
<evidence type="ECO:0000256" key="6">
    <source>
        <dbReference type="ARBA" id="ARBA00022989"/>
    </source>
</evidence>
<dbReference type="Pfam" id="PF07291">
    <property type="entry name" value="MauE"/>
    <property type="match status" value="1"/>
</dbReference>
<proteinExistence type="predicted"/>
<keyword evidence="9" id="KW-0676">Redox-active center</keyword>
<keyword evidence="7 10" id="KW-0472">Membrane</keyword>
<dbReference type="Proteomes" id="UP001163878">
    <property type="component" value="Chromosome"/>
</dbReference>
<evidence type="ECO:0000256" key="8">
    <source>
        <dbReference type="ARBA" id="ARBA00023157"/>
    </source>
</evidence>
<keyword evidence="4" id="KW-0201">Cytochrome c-type biogenesis</keyword>
<keyword evidence="6 10" id="KW-1133">Transmembrane helix</keyword>
<evidence type="ECO:0000256" key="9">
    <source>
        <dbReference type="ARBA" id="ARBA00023284"/>
    </source>
</evidence>
<keyword evidence="8" id="KW-1015">Disulfide bond</keyword>
<dbReference type="SUPFAM" id="SSF52833">
    <property type="entry name" value="Thioredoxin-like"/>
    <property type="match status" value="1"/>
</dbReference>
<dbReference type="Pfam" id="PF00578">
    <property type="entry name" value="AhpC-TSA"/>
    <property type="match status" value="1"/>
</dbReference>
<dbReference type="InterPro" id="IPR000866">
    <property type="entry name" value="AhpC/TSA"/>
</dbReference>
<comment type="subcellular location">
    <subcellularLocation>
        <location evidence="2">Cell envelope</location>
    </subcellularLocation>
    <subcellularLocation>
        <location evidence="1">Membrane</location>
        <topology evidence="1">Multi-pass membrane protein</topology>
    </subcellularLocation>
</comment>
<accession>A0ABY6I8T3</accession>
<dbReference type="EMBL" id="CP107567">
    <property type="protein sequence ID" value="UYQ63403.1"/>
    <property type="molecule type" value="Genomic_DNA"/>
</dbReference>
<evidence type="ECO:0000256" key="10">
    <source>
        <dbReference type="SAM" id="Phobius"/>
    </source>
</evidence>
<dbReference type="InterPro" id="IPR050553">
    <property type="entry name" value="Thioredoxin_ResA/DsbE_sf"/>
</dbReference>
<dbReference type="PANTHER" id="PTHR42852:SF6">
    <property type="entry name" value="THIOL:DISULFIDE INTERCHANGE PROTEIN DSBE"/>
    <property type="match status" value="1"/>
</dbReference>
<reference evidence="12" key="1">
    <citation type="submission" date="2022-10" db="EMBL/GenBank/DDBJ databases">
        <title>Cytochrome P450 Catalyzes Benzene Ring Formation in the Biosynthesis of Trialkyl-Substituted Aromatic Polyketides.</title>
        <authorList>
            <person name="Zhao E."/>
            <person name="Ge H."/>
        </authorList>
    </citation>
    <scope>NUCLEOTIDE SEQUENCE</scope>
    <source>
        <strain evidence="12">NA0869</strain>
    </source>
</reference>
<dbReference type="RefSeq" id="WP_264245662.1">
    <property type="nucleotide sequence ID" value="NZ_CP107567.1"/>
</dbReference>
<evidence type="ECO:0000256" key="5">
    <source>
        <dbReference type="ARBA" id="ARBA00022968"/>
    </source>
</evidence>
<dbReference type="InterPro" id="IPR013766">
    <property type="entry name" value="Thioredoxin_domain"/>
</dbReference>
<evidence type="ECO:0000313" key="12">
    <source>
        <dbReference type="EMBL" id="UYQ63403.1"/>
    </source>
</evidence>
<keyword evidence="3 10" id="KW-0812">Transmembrane</keyword>
<evidence type="ECO:0000256" key="7">
    <source>
        <dbReference type="ARBA" id="ARBA00023136"/>
    </source>
</evidence>
<sequence>MDRMAAMALAAVFGVAAVAKLTDRGGLRRAITDFGVPTRVAPLLGWLVVACEAAVAVALAVPRWDRGGALAALGLLMVFSAAVALNVSRGRTPACHCFGGLNAAPVGWSTVARNGLLATLAGFVAADGHFAWFFAIAAVIASGAWAVSAGRAWTGVTAALVGLRTERSQKVRPGMPAPDFSLRDEAGRTWTPEHLLAAGRPLLLIFSDRACGACTALLPQVTQWQARHSDDLTIAVVNGGGASEAPLAAGDFGPGPSRQLADPDRRVLAAYGVTATPSAVLIDAEGIVVAAPALGATGIGDLLAKALKPRGRSTIARRAVLFASATLVPAFASACAATRNVTGAAPSGGSASPTASRRPKEVKEGDAWLCDQRYALCTSAACEPSSTDPGIVICRCEVQDGYSVGLTSCAERAPVGDRVFSTFSVQNTSSSTHTMTCPDRGQWGNCLDVVCQIDPQNPQRALCQCKSVESENYLTFGGNCDTRTCTTMIWSAATQQLPGVAEYQSAMKRIGLPVTLPESCPSGAPRA</sequence>
<evidence type="ECO:0000256" key="2">
    <source>
        <dbReference type="ARBA" id="ARBA00004196"/>
    </source>
</evidence>
<keyword evidence="5" id="KW-0735">Signal-anchor</keyword>
<evidence type="ECO:0000313" key="13">
    <source>
        <dbReference type="Proteomes" id="UP001163878"/>
    </source>
</evidence>
<keyword evidence="13" id="KW-1185">Reference proteome</keyword>
<gene>
    <name evidence="12" type="ORF">OGH68_19340</name>
</gene>
<name>A0ABY6I8T3_STRPE</name>
<evidence type="ECO:0000256" key="3">
    <source>
        <dbReference type="ARBA" id="ARBA00022692"/>
    </source>
</evidence>
<feature type="transmembrane region" description="Helical" evidence="10">
    <location>
        <begin position="68"/>
        <end position="87"/>
    </location>
</feature>
<dbReference type="InterPro" id="IPR036249">
    <property type="entry name" value="Thioredoxin-like_sf"/>
</dbReference>
<dbReference type="InterPro" id="IPR009908">
    <property type="entry name" value="Methylamine_util_MauE"/>
</dbReference>